<comment type="caution">
    <text evidence="6">The sequence shown here is derived from an EMBL/GenBank/DDBJ whole genome shotgun (WGS) entry which is preliminary data.</text>
</comment>
<keyword evidence="1 4" id="KW-0349">Heme</keyword>
<dbReference type="Gene3D" id="1.10.760.10">
    <property type="entry name" value="Cytochrome c-like domain"/>
    <property type="match status" value="1"/>
</dbReference>
<gene>
    <name evidence="6" type="ORF">F8C67_11500</name>
</gene>
<sequence length="204" mass="22924">MRYNILHDGTTTIELMPFSTMSDEDIYSVIAFLRTQEPVSHVVEPTEWTMMGKAIKTLALKPMDDGMDSHPEVVKGATVEYGKYLAASVANCRGCHTNRDLKSGAFIGPEYAGGMTFEPTPETQGWQFVTPNLTLHETGVMHGWDRNMFFNRMTAGRMHMTSPMPWGSFSRLDSTDLDALWLFFSSLEPVENEIAQVVFEPEGE</sequence>
<reference evidence="6 7" key="1">
    <citation type="submission" date="2019-09" db="EMBL/GenBank/DDBJ databases">
        <title>Genomes of family Cryomorphaceae.</title>
        <authorList>
            <person name="Bowman J.P."/>
        </authorList>
    </citation>
    <scope>NUCLEOTIDE SEQUENCE [LARGE SCALE GENOMIC DNA]</scope>
    <source>
        <strain evidence="6 7">LMG 25704</strain>
    </source>
</reference>
<dbReference type="GO" id="GO:0020037">
    <property type="term" value="F:heme binding"/>
    <property type="evidence" value="ECO:0007669"/>
    <property type="project" value="InterPro"/>
</dbReference>
<dbReference type="AlphaFoldDB" id="A0A6N6RF07"/>
<evidence type="ECO:0000313" key="6">
    <source>
        <dbReference type="EMBL" id="KAB2807659.1"/>
    </source>
</evidence>
<dbReference type="InterPro" id="IPR009056">
    <property type="entry name" value="Cyt_c-like_dom"/>
</dbReference>
<dbReference type="InterPro" id="IPR036909">
    <property type="entry name" value="Cyt_c-like_dom_sf"/>
</dbReference>
<feature type="domain" description="Cytochrome c" evidence="5">
    <location>
        <begin position="77"/>
        <end position="188"/>
    </location>
</feature>
<evidence type="ECO:0000313" key="7">
    <source>
        <dbReference type="Proteomes" id="UP000468650"/>
    </source>
</evidence>
<protein>
    <recommendedName>
        <fullName evidence="5">Cytochrome c domain-containing protein</fullName>
    </recommendedName>
</protein>
<keyword evidence="3 4" id="KW-0408">Iron</keyword>
<dbReference type="OrthoDB" id="9809720at2"/>
<evidence type="ECO:0000256" key="3">
    <source>
        <dbReference type="ARBA" id="ARBA00023004"/>
    </source>
</evidence>
<accession>A0A6N6RF07</accession>
<dbReference type="EMBL" id="WBVO01000010">
    <property type="protein sequence ID" value="KAB2807659.1"/>
    <property type="molecule type" value="Genomic_DNA"/>
</dbReference>
<evidence type="ECO:0000256" key="2">
    <source>
        <dbReference type="ARBA" id="ARBA00022723"/>
    </source>
</evidence>
<organism evidence="6 7">
    <name type="scientific">Phaeocystidibacter luteus</name>
    <dbReference type="NCBI Taxonomy" id="911197"/>
    <lineage>
        <taxon>Bacteria</taxon>
        <taxon>Pseudomonadati</taxon>
        <taxon>Bacteroidota</taxon>
        <taxon>Flavobacteriia</taxon>
        <taxon>Flavobacteriales</taxon>
        <taxon>Phaeocystidibacteraceae</taxon>
        <taxon>Phaeocystidibacter</taxon>
    </lineage>
</organism>
<name>A0A6N6RF07_9FLAO</name>
<dbReference type="Proteomes" id="UP000468650">
    <property type="component" value="Unassembled WGS sequence"/>
</dbReference>
<keyword evidence="2 4" id="KW-0479">Metal-binding</keyword>
<dbReference type="GO" id="GO:0046872">
    <property type="term" value="F:metal ion binding"/>
    <property type="evidence" value="ECO:0007669"/>
    <property type="project" value="UniProtKB-KW"/>
</dbReference>
<evidence type="ECO:0000256" key="1">
    <source>
        <dbReference type="ARBA" id="ARBA00022617"/>
    </source>
</evidence>
<evidence type="ECO:0000259" key="5">
    <source>
        <dbReference type="PROSITE" id="PS51007"/>
    </source>
</evidence>
<evidence type="ECO:0000256" key="4">
    <source>
        <dbReference type="PROSITE-ProRule" id="PRU00433"/>
    </source>
</evidence>
<dbReference type="SUPFAM" id="SSF46626">
    <property type="entry name" value="Cytochrome c"/>
    <property type="match status" value="1"/>
</dbReference>
<dbReference type="PROSITE" id="PS51007">
    <property type="entry name" value="CYTC"/>
    <property type="match status" value="1"/>
</dbReference>
<dbReference type="GO" id="GO:0009055">
    <property type="term" value="F:electron transfer activity"/>
    <property type="evidence" value="ECO:0007669"/>
    <property type="project" value="InterPro"/>
</dbReference>
<keyword evidence="7" id="KW-1185">Reference proteome</keyword>
<proteinExistence type="predicted"/>